<feature type="chain" id="PRO_5022701169" evidence="2">
    <location>
        <begin position="27"/>
        <end position="160"/>
    </location>
</feature>
<proteinExistence type="predicted"/>
<feature type="signal peptide" evidence="2">
    <location>
        <begin position="1"/>
        <end position="26"/>
    </location>
</feature>
<dbReference type="Proteomes" id="UP000322791">
    <property type="component" value="Unassembled WGS sequence"/>
</dbReference>
<accession>A0A5D6UZ75</accession>
<organism evidence="3 4">
    <name type="scientific">Hymenobacter lutimineralis</name>
    <dbReference type="NCBI Taxonomy" id="2606448"/>
    <lineage>
        <taxon>Bacteria</taxon>
        <taxon>Pseudomonadati</taxon>
        <taxon>Bacteroidota</taxon>
        <taxon>Cytophagia</taxon>
        <taxon>Cytophagales</taxon>
        <taxon>Hymenobacteraceae</taxon>
        <taxon>Hymenobacter</taxon>
    </lineage>
</organism>
<dbReference type="AlphaFoldDB" id="A0A5D6UZ75"/>
<evidence type="ECO:0000256" key="2">
    <source>
        <dbReference type="SAM" id="SignalP"/>
    </source>
</evidence>
<evidence type="ECO:0000256" key="1">
    <source>
        <dbReference type="SAM" id="MobiDB-lite"/>
    </source>
</evidence>
<feature type="compositionally biased region" description="Gly residues" evidence="1">
    <location>
        <begin position="142"/>
        <end position="151"/>
    </location>
</feature>
<sequence>MKLLSKLALTGAFALLLAGAANTAQAQINININTPSWGPAAPRGTQYYYIPEIGGYYDLPAQRYIVYRNNSWTRVASVRGYNPVNFHPVILDYRGGQPWVLIREHRVKYPKGGHPHGMPPGQAKKMRAVAPAGRPVYVVQGQGRGNNGNGHGKGHGKGKH</sequence>
<dbReference type="RefSeq" id="WP_149071228.1">
    <property type="nucleotide sequence ID" value="NZ_VTHL01000011.1"/>
</dbReference>
<evidence type="ECO:0000313" key="3">
    <source>
        <dbReference type="EMBL" id="TYZ08903.1"/>
    </source>
</evidence>
<keyword evidence="4" id="KW-1185">Reference proteome</keyword>
<comment type="caution">
    <text evidence="3">The sequence shown here is derived from an EMBL/GenBank/DDBJ whole genome shotgun (WGS) entry which is preliminary data.</text>
</comment>
<reference evidence="3 4" key="1">
    <citation type="submission" date="2019-08" db="EMBL/GenBank/DDBJ databases">
        <authorList>
            <person name="Seo M.-J."/>
        </authorList>
    </citation>
    <scope>NUCLEOTIDE SEQUENCE [LARGE SCALE GENOMIC DNA]</scope>
    <source>
        <strain evidence="3 4">KIGAM108</strain>
    </source>
</reference>
<feature type="region of interest" description="Disordered" evidence="1">
    <location>
        <begin position="139"/>
        <end position="160"/>
    </location>
</feature>
<dbReference type="EMBL" id="VTHL01000011">
    <property type="protein sequence ID" value="TYZ08903.1"/>
    <property type="molecule type" value="Genomic_DNA"/>
</dbReference>
<name>A0A5D6UZ75_9BACT</name>
<keyword evidence="2" id="KW-0732">Signal</keyword>
<protein>
    <submittedName>
        <fullName evidence="3">Uncharacterized protein</fullName>
    </submittedName>
</protein>
<evidence type="ECO:0000313" key="4">
    <source>
        <dbReference type="Proteomes" id="UP000322791"/>
    </source>
</evidence>
<gene>
    <name evidence="3" type="ORF">FY528_11855</name>
</gene>